<evidence type="ECO:0000256" key="9">
    <source>
        <dbReference type="ARBA" id="ARBA00023212"/>
    </source>
</evidence>
<evidence type="ECO:0000313" key="14">
    <source>
        <dbReference type="EMBL" id="EYC35860.1"/>
    </source>
</evidence>
<evidence type="ECO:0000256" key="1">
    <source>
        <dbReference type="ARBA" id="ARBA00004138"/>
    </source>
</evidence>
<dbReference type="GO" id="GO:0003777">
    <property type="term" value="F:microtubule motor activity"/>
    <property type="evidence" value="ECO:0007669"/>
    <property type="project" value="InterPro"/>
</dbReference>
<gene>
    <name evidence="14" type="primary">Acey_s0968.g3243</name>
    <name evidence="14" type="synonym">Acey-klp-20</name>
    <name evidence="14" type="ORF">Y032_0968g3243</name>
</gene>
<comment type="similarity">
    <text evidence="10 11">Belongs to the TRAFAC class myosin-kinesin ATPase superfamily. Kinesin family.</text>
</comment>
<dbReference type="InterPro" id="IPR019821">
    <property type="entry name" value="Kinesin_motor_CS"/>
</dbReference>
<dbReference type="SMART" id="SM00129">
    <property type="entry name" value="KISc"/>
    <property type="match status" value="1"/>
</dbReference>
<dbReference type="FunFam" id="3.40.850.10:FF:000029">
    <property type="entry name" value="Kinesin-like protein KIF17"/>
    <property type="match status" value="1"/>
</dbReference>
<evidence type="ECO:0000256" key="8">
    <source>
        <dbReference type="ARBA" id="ARBA00023175"/>
    </source>
</evidence>
<keyword evidence="4 11" id="KW-0493">Microtubule</keyword>
<organism evidence="14 15">
    <name type="scientific">Ancylostoma ceylanicum</name>
    <dbReference type="NCBI Taxonomy" id="53326"/>
    <lineage>
        <taxon>Eukaryota</taxon>
        <taxon>Metazoa</taxon>
        <taxon>Ecdysozoa</taxon>
        <taxon>Nematoda</taxon>
        <taxon>Chromadorea</taxon>
        <taxon>Rhabditida</taxon>
        <taxon>Rhabditina</taxon>
        <taxon>Rhabditomorpha</taxon>
        <taxon>Strongyloidea</taxon>
        <taxon>Ancylostomatidae</taxon>
        <taxon>Ancylostomatinae</taxon>
        <taxon>Ancylostoma</taxon>
    </lineage>
</organism>
<dbReference type="PROSITE" id="PS50067">
    <property type="entry name" value="KINESIN_MOTOR_2"/>
    <property type="match status" value="1"/>
</dbReference>
<evidence type="ECO:0000256" key="4">
    <source>
        <dbReference type="ARBA" id="ARBA00022701"/>
    </source>
</evidence>
<dbReference type="AlphaFoldDB" id="A0A016W8A6"/>
<dbReference type="GO" id="GO:0008017">
    <property type="term" value="F:microtubule binding"/>
    <property type="evidence" value="ECO:0007669"/>
    <property type="project" value="InterPro"/>
</dbReference>
<dbReference type="GO" id="GO:0007018">
    <property type="term" value="P:microtubule-based movement"/>
    <property type="evidence" value="ECO:0007669"/>
    <property type="project" value="InterPro"/>
</dbReference>
<feature type="region of interest" description="Disordered" evidence="12">
    <location>
        <begin position="620"/>
        <end position="647"/>
    </location>
</feature>
<evidence type="ECO:0000256" key="5">
    <source>
        <dbReference type="ARBA" id="ARBA00022741"/>
    </source>
</evidence>
<dbReference type="EMBL" id="JARK01000568">
    <property type="protein sequence ID" value="EYC35860.1"/>
    <property type="molecule type" value="Genomic_DNA"/>
</dbReference>
<evidence type="ECO:0000259" key="13">
    <source>
        <dbReference type="PROSITE" id="PS50067"/>
    </source>
</evidence>
<sequence>MEEAEKVKVVVRCRPISQQELNQGHKVAVRVSTEDNSVILEQVTGKEEPRRTFFFDAVFPPDCDQMRVYNVAARPIVENVLKGYNGTIFAYGQTGTGKTFTMTGDLERPELQGIIPNSFAHIFDHIAKCQQDTTFLVRVSYLEIYNEELRDLLAKDGHGANLEIKEKADVGVYVKNLISIIVGSASQMQKLMEFGNKNRKVGATKMNEESSRSHAMFSVTVESSERGMVTQGKLHLVDLAGSERQSKTGAAGERLREAAKINLSLSTLGNVISALVDTKCTHIPYRNSKLTRLLQDSLGGNSKTVMIANIGPASYNYDETLSTLRYANRAKNIQNVARINEDPKDAQLRKYQHEIEMLRKQLAEEEAEMNSENESAWELRMQEMEQNLEKTREQLAGRDVEDEETRKLVQQMLEREAELKRARAEHAELRAKLSQMESRLIVGGENMLEKAEEQARLLEESNRELEQSRTQESRLRDQLKEKEAAREDIEEKYSSLQDEAAAKTRRLRRVWNELCEVRTELADSEAEHQREVEGLLESIRQLRKELLLNMAIIDEYIPPEYVELIEKYVSWSEEMGDWQLNAIAYTGNNMRATAPLPVQPYQLDANQSIPLFYSYKTDLGATSTAPRPRTRSGKRERNAAKLKTLLS</sequence>
<dbReference type="InterPro" id="IPR001752">
    <property type="entry name" value="Kinesin_motor_dom"/>
</dbReference>
<keyword evidence="9" id="KW-0206">Cytoskeleton</keyword>
<feature type="domain" description="Kinesin motor" evidence="13">
    <location>
        <begin position="6"/>
        <end position="333"/>
    </location>
</feature>
<dbReference type="GO" id="GO:0005874">
    <property type="term" value="C:microtubule"/>
    <property type="evidence" value="ECO:0007669"/>
    <property type="project" value="UniProtKB-KW"/>
</dbReference>
<evidence type="ECO:0000313" key="15">
    <source>
        <dbReference type="Proteomes" id="UP000024635"/>
    </source>
</evidence>
<name>A0A016W8A6_9BILA</name>
<proteinExistence type="inferred from homology"/>
<dbReference type="Pfam" id="PF00225">
    <property type="entry name" value="Kinesin"/>
    <property type="match status" value="1"/>
</dbReference>
<keyword evidence="15" id="KW-1185">Reference proteome</keyword>
<keyword evidence="7" id="KW-0175">Coiled coil</keyword>
<evidence type="ECO:0000256" key="3">
    <source>
        <dbReference type="ARBA" id="ARBA00022490"/>
    </source>
</evidence>
<protein>
    <recommendedName>
        <fullName evidence="11">Kinesin-like protein</fullName>
    </recommendedName>
</protein>
<evidence type="ECO:0000256" key="2">
    <source>
        <dbReference type="ARBA" id="ARBA00004245"/>
    </source>
</evidence>
<keyword evidence="5 10" id="KW-0547">Nucleotide-binding</keyword>
<comment type="caution">
    <text evidence="14">The sequence shown here is derived from an EMBL/GenBank/DDBJ whole genome shotgun (WGS) entry which is preliminary data.</text>
</comment>
<dbReference type="GO" id="GO:0005929">
    <property type="term" value="C:cilium"/>
    <property type="evidence" value="ECO:0007669"/>
    <property type="project" value="UniProtKB-SubCell"/>
</dbReference>
<dbReference type="PANTHER" id="PTHR47969:SF21">
    <property type="entry name" value="KINESIN-LIKE PROTEIN"/>
    <property type="match status" value="1"/>
</dbReference>
<dbReference type="PANTHER" id="PTHR47969">
    <property type="entry name" value="CHROMOSOME-ASSOCIATED KINESIN KIF4A-RELATED"/>
    <property type="match status" value="1"/>
</dbReference>
<accession>A0A016W8A6</accession>
<dbReference type="PRINTS" id="PR00380">
    <property type="entry name" value="KINESINHEAVY"/>
</dbReference>
<keyword evidence="6 10" id="KW-0067">ATP-binding</keyword>
<dbReference type="InterPro" id="IPR027640">
    <property type="entry name" value="Kinesin-like_fam"/>
</dbReference>
<keyword evidence="8 10" id="KW-0505">Motor protein</keyword>
<feature type="binding site" evidence="10">
    <location>
        <begin position="92"/>
        <end position="99"/>
    </location>
    <ligand>
        <name>ATP</name>
        <dbReference type="ChEBI" id="CHEBI:30616"/>
    </ligand>
</feature>
<dbReference type="STRING" id="53326.A0A016W8A6"/>
<dbReference type="Proteomes" id="UP000024635">
    <property type="component" value="Unassembled WGS sequence"/>
</dbReference>
<dbReference type="Gene3D" id="3.40.850.10">
    <property type="entry name" value="Kinesin motor domain"/>
    <property type="match status" value="1"/>
</dbReference>
<dbReference type="OrthoDB" id="3176171at2759"/>
<dbReference type="GO" id="GO:0005524">
    <property type="term" value="F:ATP binding"/>
    <property type="evidence" value="ECO:0007669"/>
    <property type="project" value="UniProtKB-UniRule"/>
</dbReference>
<dbReference type="InterPro" id="IPR027417">
    <property type="entry name" value="P-loop_NTPase"/>
</dbReference>
<evidence type="ECO:0000256" key="7">
    <source>
        <dbReference type="ARBA" id="ARBA00023054"/>
    </source>
</evidence>
<keyword evidence="3" id="KW-0963">Cytoplasm</keyword>
<dbReference type="InterPro" id="IPR036961">
    <property type="entry name" value="Kinesin_motor_dom_sf"/>
</dbReference>
<comment type="subcellular location">
    <subcellularLocation>
        <location evidence="1">Cell projection</location>
        <location evidence="1">Cilium</location>
    </subcellularLocation>
    <subcellularLocation>
        <location evidence="2">Cytoplasm</location>
        <location evidence="2">Cytoskeleton</location>
    </subcellularLocation>
</comment>
<dbReference type="SUPFAM" id="SSF52540">
    <property type="entry name" value="P-loop containing nucleoside triphosphate hydrolases"/>
    <property type="match status" value="1"/>
</dbReference>
<dbReference type="PROSITE" id="PS00411">
    <property type="entry name" value="KINESIN_MOTOR_1"/>
    <property type="match status" value="1"/>
</dbReference>
<evidence type="ECO:0000256" key="10">
    <source>
        <dbReference type="PROSITE-ProRule" id="PRU00283"/>
    </source>
</evidence>
<feature type="region of interest" description="Disordered" evidence="12">
    <location>
        <begin position="459"/>
        <end position="481"/>
    </location>
</feature>
<reference evidence="15" key="1">
    <citation type="journal article" date="2015" name="Nat. Genet.">
        <title>The genome and transcriptome of the zoonotic hookworm Ancylostoma ceylanicum identify infection-specific gene families.</title>
        <authorList>
            <person name="Schwarz E.M."/>
            <person name="Hu Y."/>
            <person name="Antoshechkin I."/>
            <person name="Miller M.M."/>
            <person name="Sternberg P.W."/>
            <person name="Aroian R.V."/>
        </authorList>
    </citation>
    <scope>NUCLEOTIDE SEQUENCE</scope>
    <source>
        <strain evidence="15">HY135</strain>
    </source>
</reference>
<evidence type="ECO:0000256" key="12">
    <source>
        <dbReference type="SAM" id="MobiDB-lite"/>
    </source>
</evidence>
<evidence type="ECO:0000256" key="11">
    <source>
        <dbReference type="RuleBase" id="RU000394"/>
    </source>
</evidence>
<evidence type="ECO:0000256" key="6">
    <source>
        <dbReference type="ARBA" id="ARBA00022840"/>
    </source>
</evidence>